<dbReference type="PROSITE" id="PS51819">
    <property type="entry name" value="VOC"/>
    <property type="match status" value="1"/>
</dbReference>
<dbReference type="InterPro" id="IPR037523">
    <property type="entry name" value="VOC_core"/>
</dbReference>
<feature type="domain" description="VOC" evidence="1">
    <location>
        <begin position="3"/>
        <end position="116"/>
    </location>
</feature>
<accession>A0A847RVG6</accession>
<protein>
    <submittedName>
        <fullName evidence="2">VOC family protein</fullName>
    </submittedName>
</protein>
<evidence type="ECO:0000259" key="1">
    <source>
        <dbReference type="PROSITE" id="PS51819"/>
    </source>
</evidence>
<evidence type="ECO:0000313" key="2">
    <source>
        <dbReference type="EMBL" id="NLR66866.1"/>
    </source>
</evidence>
<evidence type="ECO:0000313" key="3">
    <source>
        <dbReference type="Proteomes" id="UP000570474"/>
    </source>
</evidence>
<dbReference type="InterPro" id="IPR004360">
    <property type="entry name" value="Glyas_Fos-R_dOase_dom"/>
</dbReference>
<organism evidence="2 3">
    <name type="scientific">Chitinophaga varians</name>
    <dbReference type="NCBI Taxonomy" id="2202339"/>
    <lineage>
        <taxon>Bacteria</taxon>
        <taxon>Pseudomonadati</taxon>
        <taxon>Bacteroidota</taxon>
        <taxon>Chitinophagia</taxon>
        <taxon>Chitinophagales</taxon>
        <taxon>Chitinophagaceae</taxon>
        <taxon>Chitinophaga</taxon>
    </lineage>
</organism>
<gene>
    <name evidence="2" type="ORF">HGH92_21335</name>
</gene>
<dbReference type="SUPFAM" id="SSF54593">
    <property type="entry name" value="Glyoxalase/Bleomycin resistance protein/Dihydroxybiphenyl dioxygenase"/>
    <property type="match status" value="1"/>
</dbReference>
<dbReference type="Proteomes" id="UP000570474">
    <property type="component" value="Unassembled WGS sequence"/>
</dbReference>
<dbReference type="Gene3D" id="3.10.180.10">
    <property type="entry name" value="2,3-Dihydroxybiphenyl 1,2-Dioxygenase, domain 1"/>
    <property type="match status" value="1"/>
</dbReference>
<dbReference type="InterPro" id="IPR029068">
    <property type="entry name" value="Glyas_Bleomycin-R_OHBP_Dase"/>
</dbReference>
<dbReference type="AlphaFoldDB" id="A0A847RVG6"/>
<sequence>MTPECSATIFSVSNLPAAIKYYVDTLGFSIDFEYGAIAGLKYGNVLLQLSGPNLIGNRKATGEGNMYIFCDEVDAYFQHIAAKGALVIVEPNDREYGMRDFAIKDADGNILAFGTEAVGK</sequence>
<dbReference type="EMBL" id="JABAIA010000002">
    <property type="protein sequence ID" value="NLR66866.1"/>
    <property type="molecule type" value="Genomic_DNA"/>
</dbReference>
<name>A0A847RVG6_9BACT</name>
<proteinExistence type="predicted"/>
<dbReference type="RefSeq" id="WP_168872766.1">
    <property type="nucleotide sequence ID" value="NZ_JABAIA010000002.1"/>
</dbReference>
<comment type="caution">
    <text evidence="2">The sequence shown here is derived from an EMBL/GenBank/DDBJ whole genome shotgun (WGS) entry which is preliminary data.</text>
</comment>
<keyword evidence="3" id="KW-1185">Reference proteome</keyword>
<dbReference type="Pfam" id="PF00903">
    <property type="entry name" value="Glyoxalase"/>
    <property type="match status" value="1"/>
</dbReference>
<reference evidence="2 3" key="1">
    <citation type="submission" date="2020-04" db="EMBL/GenBank/DDBJ databases">
        <authorList>
            <person name="Yin C."/>
        </authorList>
    </citation>
    <scope>NUCLEOTIDE SEQUENCE [LARGE SCALE GENOMIC DNA]</scope>
    <source>
        <strain evidence="2 3">Ae27</strain>
    </source>
</reference>